<dbReference type="OrthoDB" id="10261634at2759"/>
<reference evidence="2" key="2">
    <citation type="submission" date="2021-02" db="EMBL/GenBank/DDBJ databases">
        <authorList>
            <person name="Kimball J.A."/>
            <person name="Haas M.W."/>
            <person name="Macchietto M."/>
            <person name="Kono T."/>
            <person name="Duquette J."/>
            <person name="Shao M."/>
        </authorList>
    </citation>
    <scope>NUCLEOTIDE SEQUENCE</scope>
    <source>
        <tissue evidence="2">Fresh leaf tissue</tissue>
    </source>
</reference>
<gene>
    <name evidence="2" type="ORF">GUJ93_ZPchr0005g15980</name>
</gene>
<accession>A0A8J5SK73</accession>
<organism evidence="2 3">
    <name type="scientific">Zizania palustris</name>
    <name type="common">Northern wild rice</name>
    <dbReference type="NCBI Taxonomy" id="103762"/>
    <lineage>
        <taxon>Eukaryota</taxon>
        <taxon>Viridiplantae</taxon>
        <taxon>Streptophyta</taxon>
        <taxon>Embryophyta</taxon>
        <taxon>Tracheophyta</taxon>
        <taxon>Spermatophyta</taxon>
        <taxon>Magnoliopsida</taxon>
        <taxon>Liliopsida</taxon>
        <taxon>Poales</taxon>
        <taxon>Poaceae</taxon>
        <taxon>BOP clade</taxon>
        <taxon>Oryzoideae</taxon>
        <taxon>Oryzeae</taxon>
        <taxon>Zizaniinae</taxon>
        <taxon>Zizania</taxon>
    </lineage>
</organism>
<comment type="caution">
    <text evidence="2">The sequence shown here is derived from an EMBL/GenBank/DDBJ whole genome shotgun (WGS) entry which is preliminary data.</text>
</comment>
<evidence type="ECO:0000313" key="3">
    <source>
        <dbReference type="Proteomes" id="UP000729402"/>
    </source>
</evidence>
<evidence type="ECO:0000313" key="2">
    <source>
        <dbReference type="EMBL" id="KAG8067004.1"/>
    </source>
</evidence>
<dbReference type="EMBL" id="JAAALK010000284">
    <property type="protein sequence ID" value="KAG8067004.1"/>
    <property type="molecule type" value="Genomic_DNA"/>
</dbReference>
<keyword evidence="3" id="KW-1185">Reference proteome</keyword>
<reference evidence="2" key="1">
    <citation type="journal article" date="2021" name="bioRxiv">
        <title>Whole Genome Assembly and Annotation of Northern Wild Rice, Zizania palustris L., Supports a Whole Genome Duplication in the Zizania Genus.</title>
        <authorList>
            <person name="Haas M."/>
            <person name="Kono T."/>
            <person name="Macchietto M."/>
            <person name="Millas R."/>
            <person name="McGilp L."/>
            <person name="Shao M."/>
            <person name="Duquette J."/>
            <person name="Hirsch C.N."/>
            <person name="Kimball J."/>
        </authorList>
    </citation>
    <scope>NUCLEOTIDE SEQUENCE</scope>
    <source>
        <tissue evidence="2">Fresh leaf tissue</tissue>
    </source>
</reference>
<dbReference type="AlphaFoldDB" id="A0A8J5SK73"/>
<feature type="region of interest" description="Disordered" evidence="1">
    <location>
        <begin position="1"/>
        <end position="41"/>
    </location>
</feature>
<protein>
    <submittedName>
        <fullName evidence="2">Uncharacterized protein</fullName>
    </submittedName>
</protein>
<sequence length="95" mass="10360">MRPPTITERQSSVVASGDNSKATADAITQGKGSKQSDLRMPTPKIGYFDAEKSIDQNIAAQMQVQPMKIMFSPQRSSAQMGTPASSSLIQQRFLR</sequence>
<feature type="region of interest" description="Disordered" evidence="1">
    <location>
        <begin position="73"/>
        <end position="95"/>
    </location>
</feature>
<proteinExistence type="predicted"/>
<name>A0A8J5SK73_ZIZPA</name>
<evidence type="ECO:0000256" key="1">
    <source>
        <dbReference type="SAM" id="MobiDB-lite"/>
    </source>
</evidence>
<dbReference type="Proteomes" id="UP000729402">
    <property type="component" value="Unassembled WGS sequence"/>
</dbReference>
<feature type="compositionally biased region" description="Polar residues" evidence="1">
    <location>
        <begin position="7"/>
        <end position="22"/>
    </location>
</feature>